<dbReference type="GO" id="GO:0006437">
    <property type="term" value="P:tyrosyl-tRNA aminoacylation"/>
    <property type="evidence" value="ECO:0007669"/>
    <property type="project" value="InterPro"/>
</dbReference>
<evidence type="ECO:0000313" key="10">
    <source>
        <dbReference type="EMBL" id="RKF55180.1"/>
    </source>
</evidence>
<evidence type="ECO:0000256" key="2">
    <source>
        <dbReference type="ARBA" id="ARBA00022598"/>
    </source>
</evidence>
<dbReference type="CDD" id="cd00805">
    <property type="entry name" value="TyrRS_core"/>
    <property type="match status" value="1"/>
</dbReference>
<dbReference type="GO" id="GO:0005524">
    <property type="term" value="F:ATP binding"/>
    <property type="evidence" value="ECO:0007669"/>
    <property type="project" value="UniProtKB-KW"/>
</dbReference>
<dbReference type="PANTHER" id="PTHR11766:SF0">
    <property type="entry name" value="TYROSINE--TRNA LIGASE, MITOCHONDRIAL"/>
    <property type="match status" value="1"/>
</dbReference>
<dbReference type="GO" id="GO:0005829">
    <property type="term" value="C:cytosol"/>
    <property type="evidence" value="ECO:0007669"/>
    <property type="project" value="TreeGrafter"/>
</dbReference>
<evidence type="ECO:0000256" key="3">
    <source>
        <dbReference type="ARBA" id="ARBA00022741"/>
    </source>
</evidence>
<dbReference type="NCBIfam" id="TIGR00234">
    <property type="entry name" value="tyrS"/>
    <property type="match status" value="1"/>
</dbReference>
<dbReference type="EC" id="6.1.1.1" evidence="8"/>
<dbReference type="GO" id="GO:0005739">
    <property type="term" value="C:mitochondrion"/>
    <property type="evidence" value="ECO:0007669"/>
    <property type="project" value="TreeGrafter"/>
</dbReference>
<protein>
    <recommendedName>
        <fullName evidence="8">Tyrosine--tRNA ligase</fullName>
        <ecNumber evidence="8">6.1.1.1</ecNumber>
    </recommendedName>
    <alternativeName>
        <fullName evidence="8">Tyrosyl-tRNA synthetase</fullName>
    </alternativeName>
</protein>
<dbReference type="Gene3D" id="3.40.50.620">
    <property type="entry name" value="HUPs"/>
    <property type="match status" value="1"/>
</dbReference>
<dbReference type="STRING" id="212602.A0A420HCL2"/>
<feature type="domain" description="Tyrosyl-tRNA synthetase C-terminal" evidence="9">
    <location>
        <begin position="441"/>
        <end position="559"/>
    </location>
</feature>
<dbReference type="InterPro" id="IPR002307">
    <property type="entry name" value="Tyr-tRNA-ligase"/>
</dbReference>
<evidence type="ECO:0000256" key="1">
    <source>
        <dbReference type="ARBA" id="ARBA00005594"/>
    </source>
</evidence>
<dbReference type="Proteomes" id="UP000286134">
    <property type="component" value="Unassembled WGS sequence"/>
</dbReference>
<dbReference type="SUPFAM" id="SSF52374">
    <property type="entry name" value="Nucleotidylyl transferase"/>
    <property type="match status" value="1"/>
</dbReference>
<dbReference type="EMBL" id="MCFK01009188">
    <property type="protein sequence ID" value="RKF55180.1"/>
    <property type="molecule type" value="Genomic_DNA"/>
</dbReference>
<dbReference type="PRINTS" id="PR01040">
    <property type="entry name" value="TRNASYNTHTYR"/>
</dbReference>
<dbReference type="InterPro" id="IPR002305">
    <property type="entry name" value="aa-tRNA-synth_Ic"/>
</dbReference>
<keyword evidence="6 8" id="KW-0030">Aminoacyl-tRNA synthetase</keyword>
<evidence type="ECO:0000259" key="9">
    <source>
        <dbReference type="Pfam" id="PF16714"/>
    </source>
</evidence>
<reference evidence="10 11" key="1">
    <citation type="journal article" date="2018" name="BMC Genomics">
        <title>Comparative genome analyses reveal sequence features reflecting distinct modes of host-adaptation between dicot and monocot powdery mildew.</title>
        <authorList>
            <person name="Wu Y."/>
            <person name="Ma X."/>
            <person name="Pan Z."/>
            <person name="Kale S.D."/>
            <person name="Song Y."/>
            <person name="King H."/>
            <person name="Zhang Q."/>
            <person name="Presley C."/>
            <person name="Deng X."/>
            <person name="Wei C.I."/>
            <person name="Xiao S."/>
        </authorList>
    </citation>
    <scope>NUCLEOTIDE SEQUENCE [LARGE SCALE GENOMIC DNA]</scope>
    <source>
        <strain evidence="10">UMSG2</strain>
    </source>
</reference>
<sequence length="605" mass="68031">MVLQAIPQWPIGRAINICTRCRIHGEKTGAWIIKRWIGMKYLAKVAAAEDEWQQKASRIRAGKEKDMLTILEERGLVNQITGDMSNFRETFISRRVGIYVGVDPTASSLHMGNLVPLMALFWMYLEGYHTVSLLGGATAKIGDPTGRLSTRMMEKPAVRAANMTSMHLQLKRLWLNCEASGRKYGFTKAWAHHRELTNNSTWWGKTSMLEVLQILGPGMRLGTMLARETVKQKMHKGDGMSYAEFSYPILQAWDWWYMFHSKGIQIQIGGSDQFGNIIAGIDAIKYILATHPDPDFRSKAKHVGEPLGLTVPLLTTASGEKFGKSAGNAIWLDSDLMSSFELYGHLLRTADTDVEKYLKMFTFMPLPQINSLIKDHVKDPSKRLAQHKLAQEFVELAHGAENAIEAKEQHHLLFSKGPSALQLANSTSNLIKKDESRKTITANNRPKINLTLPESLVYQRMFGKVVFAAGFAKSLSESRRLINASAIYIGTMPDKSTNLDCGYLTWSKVGSDNEAPYLRKYLSNGEIIILRKGKHDVRIIKIVTDEEFVKAGLEYPGMTKEWKNSVIEANDIKNSGIEKEKKHIKEVGLIADLLSEEEELTRSSE</sequence>
<name>A0A420HCL2_9PEZI</name>
<comment type="similarity">
    <text evidence="1 8">Belongs to the class-I aminoacyl-tRNA synthetase family.</text>
</comment>
<dbReference type="AlphaFoldDB" id="A0A420HCL2"/>
<dbReference type="Pfam" id="PF00579">
    <property type="entry name" value="tRNA-synt_1b"/>
    <property type="match status" value="1"/>
</dbReference>
<keyword evidence="2 8" id="KW-0436">Ligase</keyword>
<keyword evidence="5 8" id="KW-0648">Protein biosynthesis</keyword>
<comment type="catalytic activity">
    <reaction evidence="7 8">
        <text>tRNA(Tyr) + L-tyrosine + ATP = L-tyrosyl-tRNA(Tyr) + AMP + diphosphate + H(+)</text>
        <dbReference type="Rhea" id="RHEA:10220"/>
        <dbReference type="Rhea" id="RHEA-COMP:9706"/>
        <dbReference type="Rhea" id="RHEA-COMP:9707"/>
        <dbReference type="ChEBI" id="CHEBI:15378"/>
        <dbReference type="ChEBI" id="CHEBI:30616"/>
        <dbReference type="ChEBI" id="CHEBI:33019"/>
        <dbReference type="ChEBI" id="CHEBI:58315"/>
        <dbReference type="ChEBI" id="CHEBI:78442"/>
        <dbReference type="ChEBI" id="CHEBI:78536"/>
        <dbReference type="ChEBI" id="CHEBI:456215"/>
        <dbReference type="EC" id="6.1.1.1"/>
    </reaction>
</comment>
<proteinExistence type="inferred from homology"/>
<evidence type="ECO:0000256" key="5">
    <source>
        <dbReference type="ARBA" id="ARBA00022917"/>
    </source>
</evidence>
<comment type="caution">
    <text evidence="10">The sequence shown here is derived from an EMBL/GenBank/DDBJ whole genome shotgun (WGS) entry which is preliminary data.</text>
</comment>
<evidence type="ECO:0000313" key="11">
    <source>
        <dbReference type="Proteomes" id="UP000286134"/>
    </source>
</evidence>
<evidence type="ECO:0000256" key="4">
    <source>
        <dbReference type="ARBA" id="ARBA00022840"/>
    </source>
</evidence>
<dbReference type="InterPro" id="IPR032005">
    <property type="entry name" value="TyrRSs_C"/>
</dbReference>
<keyword evidence="11" id="KW-1185">Reference proteome</keyword>
<dbReference type="FunFam" id="1.10.240.10:FF:000001">
    <property type="entry name" value="Tyrosine--tRNA ligase"/>
    <property type="match status" value="1"/>
</dbReference>
<dbReference type="Pfam" id="PF16714">
    <property type="entry name" value="TyrRSs_C"/>
    <property type="match status" value="1"/>
</dbReference>
<evidence type="ECO:0000256" key="6">
    <source>
        <dbReference type="ARBA" id="ARBA00023146"/>
    </source>
</evidence>
<gene>
    <name evidence="10" type="ORF">OnM2_091033</name>
</gene>
<keyword evidence="4 8" id="KW-0067">ATP-binding</keyword>
<dbReference type="FunFam" id="3.40.50.620:FF:000227">
    <property type="entry name" value="Tyrosine--tRNA ligase"/>
    <property type="match status" value="1"/>
</dbReference>
<evidence type="ECO:0000256" key="8">
    <source>
        <dbReference type="RuleBase" id="RU361234"/>
    </source>
</evidence>
<dbReference type="Gene3D" id="1.10.240.10">
    <property type="entry name" value="Tyrosyl-Transfer RNA Synthetase"/>
    <property type="match status" value="1"/>
</dbReference>
<evidence type="ECO:0000256" key="7">
    <source>
        <dbReference type="ARBA" id="ARBA00048248"/>
    </source>
</evidence>
<accession>A0A420HCL2</accession>
<dbReference type="InterPro" id="IPR014729">
    <property type="entry name" value="Rossmann-like_a/b/a_fold"/>
</dbReference>
<dbReference type="PANTHER" id="PTHR11766">
    <property type="entry name" value="TYROSYL-TRNA SYNTHETASE"/>
    <property type="match status" value="1"/>
</dbReference>
<dbReference type="GO" id="GO:0004831">
    <property type="term" value="F:tyrosine-tRNA ligase activity"/>
    <property type="evidence" value="ECO:0007669"/>
    <property type="project" value="UniProtKB-EC"/>
</dbReference>
<dbReference type="OrthoDB" id="337870at2759"/>
<dbReference type="InterPro" id="IPR024088">
    <property type="entry name" value="Tyr-tRNA-ligase_bac-type"/>
</dbReference>
<keyword evidence="3 8" id="KW-0547">Nucleotide-binding</keyword>
<dbReference type="GO" id="GO:0003723">
    <property type="term" value="F:RNA binding"/>
    <property type="evidence" value="ECO:0007669"/>
    <property type="project" value="InterPro"/>
</dbReference>
<organism evidence="10 11">
    <name type="scientific">Erysiphe neolycopersici</name>
    <dbReference type="NCBI Taxonomy" id="212602"/>
    <lineage>
        <taxon>Eukaryota</taxon>
        <taxon>Fungi</taxon>
        <taxon>Dikarya</taxon>
        <taxon>Ascomycota</taxon>
        <taxon>Pezizomycotina</taxon>
        <taxon>Leotiomycetes</taxon>
        <taxon>Erysiphales</taxon>
        <taxon>Erysiphaceae</taxon>
        <taxon>Erysiphe</taxon>
    </lineage>
</organism>